<keyword evidence="3" id="KW-1185">Reference proteome</keyword>
<dbReference type="GeneID" id="81401831"/>
<protein>
    <submittedName>
        <fullName evidence="2">Uncharacterized protein</fullName>
    </submittedName>
</protein>
<accession>A0A9W9L7K7</accession>
<evidence type="ECO:0000313" key="2">
    <source>
        <dbReference type="EMBL" id="KAJ5143130.1"/>
    </source>
</evidence>
<name>A0A9W9L7K7_9EURO</name>
<dbReference type="EMBL" id="JAPQKL010000002">
    <property type="protein sequence ID" value="KAJ5143130.1"/>
    <property type="molecule type" value="Genomic_DNA"/>
</dbReference>
<feature type="region of interest" description="Disordered" evidence="1">
    <location>
        <begin position="201"/>
        <end position="233"/>
    </location>
</feature>
<evidence type="ECO:0000256" key="1">
    <source>
        <dbReference type="SAM" id="MobiDB-lite"/>
    </source>
</evidence>
<dbReference type="RefSeq" id="XP_056524774.1">
    <property type="nucleotide sequence ID" value="XM_056662661.1"/>
</dbReference>
<dbReference type="Proteomes" id="UP001149079">
    <property type="component" value="Unassembled WGS sequence"/>
</dbReference>
<sequence>MNFQKITDFGTKNLRPTPRSMDRIWAPLGLSAGSLPEPQISQYRKEVIQVLLRHVWDPAYSDYLPLPLQRFFRRHGIAQGFEREIMRFQNFLPAPVLAMQGRVDLGERLVDLLRYEIRSNPDFRTVGTAVPVMPWVLPAAWVGNAPDIYPPPAALRGDAAPYIMPSGIPTPPGNPPFIPVIAPLRIVPNLPDMIETARAKMPGAWLGPPRRRPSTALPPYTGDSASGRAEDGA</sequence>
<evidence type="ECO:0000313" key="3">
    <source>
        <dbReference type="Proteomes" id="UP001149079"/>
    </source>
</evidence>
<gene>
    <name evidence="2" type="ORF">N7515_001917</name>
</gene>
<reference evidence="2" key="1">
    <citation type="submission" date="2022-11" db="EMBL/GenBank/DDBJ databases">
        <authorList>
            <person name="Petersen C."/>
        </authorList>
    </citation>
    <scope>NUCLEOTIDE SEQUENCE</scope>
    <source>
        <strain evidence="2">IBT 22155</strain>
    </source>
</reference>
<comment type="caution">
    <text evidence="2">The sequence shown here is derived from an EMBL/GenBank/DDBJ whole genome shotgun (WGS) entry which is preliminary data.</text>
</comment>
<proteinExistence type="predicted"/>
<reference evidence="2" key="2">
    <citation type="journal article" date="2023" name="IMA Fungus">
        <title>Comparative genomic study of the Penicillium genus elucidates a diverse pangenome and 15 lateral gene transfer events.</title>
        <authorList>
            <person name="Petersen C."/>
            <person name="Sorensen T."/>
            <person name="Nielsen M.R."/>
            <person name="Sondergaard T.E."/>
            <person name="Sorensen J.L."/>
            <person name="Fitzpatrick D.A."/>
            <person name="Frisvad J.C."/>
            <person name="Nielsen K.L."/>
        </authorList>
    </citation>
    <scope>NUCLEOTIDE SEQUENCE</scope>
    <source>
        <strain evidence="2">IBT 22155</strain>
    </source>
</reference>
<organism evidence="2 3">
    <name type="scientific">Penicillium bovifimosum</name>
    <dbReference type="NCBI Taxonomy" id="126998"/>
    <lineage>
        <taxon>Eukaryota</taxon>
        <taxon>Fungi</taxon>
        <taxon>Dikarya</taxon>
        <taxon>Ascomycota</taxon>
        <taxon>Pezizomycotina</taxon>
        <taxon>Eurotiomycetes</taxon>
        <taxon>Eurotiomycetidae</taxon>
        <taxon>Eurotiales</taxon>
        <taxon>Aspergillaceae</taxon>
        <taxon>Penicillium</taxon>
    </lineage>
</organism>
<dbReference type="AlphaFoldDB" id="A0A9W9L7K7"/>